<feature type="compositionally biased region" description="Basic and acidic residues" evidence="1">
    <location>
        <begin position="163"/>
        <end position="172"/>
    </location>
</feature>
<dbReference type="AlphaFoldDB" id="A0A7J6WFH3"/>
<sequence>MISATVQSITEETKEIEESNIEELEASLEGITIGPTLTSKTQREKVTESGEEGDTSDEGSSSTSEEEAVDEDIPKKCCLSLKRKWNIVAYVRVHSKNGPKQLVHGIALGEDNVRVSIDKAKFEKAPLPVPSFDLETVKDAVGAVVAWPLKFVTEVPKAPVTRTKSDKVEKQTTKGGKKQMVQVEKPTTKGGKKQKVQVELVLKMTTRSQSVSPKKLEN</sequence>
<evidence type="ECO:0000313" key="4">
    <source>
        <dbReference type="Proteomes" id="UP000554482"/>
    </source>
</evidence>
<dbReference type="Proteomes" id="UP000554482">
    <property type="component" value="Unassembled WGS sequence"/>
</dbReference>
<evidence type="ECO:0000259" key="2">
    <source>
        <dbReference type="Pfam" id="PF26133"/>
    </source>
</evidence>
<gene>
    <name evidence="3" type="ORF">FRX31_014814</name>
</gene>
<comment type="caution">
    <text evidence="3">The sequence shown here is derived from an EMBL/GenBank/DDBJ whole genome shotgun (WGS) entry which is preliminary data.</text>
</comment>
<organism evidence="3 4">
    <name type="scientific">Thalictrum thalictroides</name>
    <name type="common">Rue-anemone</name>
    <name type="synonym">Anemone thalictroides</name>
    <dbReference type="NCBI Taxonomy" id="46969"/>
    <lineage>
        <taxon>Eukaryota</taxon>
        <taxon>Viridiplantae</taxon>
        <taxon>Streptophyta</taxon>
        <taxon>Embryophyta</taxon>
        <taxon>Tracheophyta</taxon>
        <taxon>Spermatophyta</taxon>
        <taxon>Magnoliopsida</taxon>
        <taxon>Ranunculales</taxon>
        <taxon>Ranunculaceae</taxon>
        <taxon>Thalictroideae</taxon>
        <taxon>Thalictrum</taxon>
    </lineage>
</organism>
<accession>A0A7J6WFH3</accession>
<evidence type="ECO:0000313" key="3">
    <source>
        <dbReference type="EMBL" id="KAF5195598.1"/>
    </source>
</evidence>
<protein>
    <recommendedName>
        <fullName evidence="2">DUF8039 domain-containing protein</fullName>
    </recommendedName>
</protein>
<dbReference type="InterPro" id="IPR058352">
    <property type="entry name" value="DUF8039"/>
</dbReference>
<feature type="domain" description="DUF8039" evidence="2">
    <location>
        <begin position="74"/>
        <end position="152"/>
    </location>
</feature>
<reference evidence="3 4" key="1">
    <citation type="submission" date="2020-06" db="EMBL/GenBank/DDBJ databases">
        <title>Transcriptomic and genomic resources for Thalictrum thalictroides and T. hernandezii: Facilitating candidate gene discovery in an emerging model plant lineage.</title>
        <authorList>
            <person name="Arias T."/>
            <person name="Riano-Pachon D.M."/>
            <person name="Di Stilio V.S."/>
        </authorList>
    </citation>
    <scope>NUCLEOTIDE SEQUENCE [LARGE SCALE GENOMIC DNA]</scope>
    <source>
        <strain evidence="4">cv. WT478/WT964</strain>
        <tissue evidence="3">Leaves</tissue>
    </source>
</reference>
<keyword evidence="4" id="KW-1185">Reference proteome</keyword>
<proteinExistence type="predicted"/>
<dbReference type="EMBL" id="JABWDY010017083">
    <property type="protein sequence ID" value="KAF5195598.1"/>
    <property type="molecule type" value="Genomic_DNA"/>
</dbReference>
<feature type="region of interest" description="Disordered" evidence="1">
    <location>
        <begin position="162"/>
        <end position="196"/>
    </location>
</feature>
<dbReference type="Pfam" id="PF26133">
    <property type="entry name" value="DUF8039"/>
    <property type="match status" value="1"/>
</dbReference>
<dbReference type="OrthoDB" id="1106387at2759"/>
<name>A0A7J6WFH3_THATH</name>
<feature type="region of interest" description="Disordered" evidence="1">
    <location>
        <begin position="1"/>
        <end position="70"/>
    </location>
</feature>
<evidence type="ECO:0000256" key="1">
    <source>
        <dbReference type="SAM" id="MobiDB-lite"/>
    </source>
</evidence>